<dbReference type="Proteomes" id="UP001157138">
    <property type="component" value="Unassembled WGS sequence"/>
</dbReference>
<sequence length="212" mass="24312">MLIHITPKLYRPAELAFIQKCTLSEIHIPELDITLNHGEDIDTRKPYPNKSYFVGCRKIGRKAIEGLFIESPTHLSKFTVINKWLVDDEGTVTHKVNYRVLDNDYDAVSDSMILWHATSESLGSWESRTPESMKPSSRENLQAAAPINLQPRMDLMPGKRSANFEDELNNFGIIHSREETFTLPTIQKERFESFSDNGRLPSFEHAIRSKAH</sequence>
<dbReference type="EMBL" id="BSPW01000104">
    <property type="protein sequence ID" value="GLT20334.1"/>
    <property type="molecule type" value="Genomic_DNA"/>
</dbReference>
<dbReference type="InterPro" id="IPR046054">
    <property type="entry name" value="DUF6012"/>
</dbReference>
<gene>
    <name evidence="2" type="ORF">GCM10007938_41180</name>
</gene>
<organism evidence="2 3">
    <name type="scientific">Vibrio zhanjiangensis</name>
    <dbReference type="NCBI Taxonomy" id="1046128"/>
    <lineage>
        <taxon>Bacteria</taxon>
        <taxon>Pseudomonadati</taxon>
        <taxon>Pseudomonadota</taxon>
        <taxon>Gammaproteobacteria</taxon>
        <taxon>Vibrionales</taxon>
        <taxon>Vibrionaceae</taxon>
        <taxon>Vibrio</taxon>
    </lineage>
</organism>
<keyword evidence="3" id="KW-1185">Reference proteome</keyword>
<accession>A0ABQ6F500</accession>
<reference evidence="3" key="1">
    <citation type="journal article" date="2019" name="Int. J. Syst. Evol. Microbiol.">
        <title>The Global Catalogue of Microorganisms (GCM) 10K type strain sequencing project: providing services to taxonomists for standard genome sequencing and annotation.</title>
        <authorList>
            <consortium name="The Broad Institute Genomics Platform"/>
            <consortium name="The Broad Institute Genome Sequencing Center for Infectious Disease"/>
            <person name="Wu L."/>
            <person name="Ma J."/>
        </authorList>
    </citation>
    <scope>NUCLEOTIDE SEQUENCE [LARGE SCALE GENOMIC DNA]</scope>
    <source>
        <strain evidence="3">NBRC 108723</strain>
    </source>
</reference>
<feature type="region of interest" description="Disordered" evidence="1">
    <location>
        <begin position="125"/>
        <end position="149"/>
    </location>
</feature>
<protein>
    <submittedName>
        <fullName evidence="2">Uncharacterized protein</fullName>
    </submittedName>
</protein>
<dbReference type="RefSeq" id="WP_284194160.1">
    <property type="nucleotide sequence ID" value="NZ_BSPW01000104.1"/>
</dbReference>
<proteinExistence type="predicted"/>
<evidence type="ECO:0000313" key="2">
    <source>
        <dbReference type="EMBL" id="GLT20334.1"/>
    </source>
</evidence>
<name>A0ABQ6F500_9VIBR</name>
<dbReference type="Pfam" id="PF19475">
    <property type="entry name" value="DUF6012"/>
    <property type="match status" value="1"/>
</dbReference>
<comment type="caution">
    <text evidence="2">The sequence shown here is derived from an EMBL/GenBank/DDBJ whole genome shotgun (WGS) entry which is preliminary data.</text>
</comment>
<evidence type="ECO:0000256" key="1">
    <source>
        <dbReference type="SAM" id="MobiDB-lite"/>
    </source>
</evidence>
<evidence type="ECO:0000313" key="3">
    <source>
        <dbReference type="Proteomes" id="UP001157138"/>
    </source>
</evidence>